<feature type="domain" description="VWFA" evidence="5">
    <location>
        <begin position="1"/>
        <end position="78"/>
    </location>
</feature>
<dbReference type="Gene3D" id="2.60.120.920">
    <property type="match status" value="1"/>
</dbReference>
<dbReference type="PRINTS" id="PR01097">
    <property type="entry name" value="TRNSRECEPTRP"/>
</dbReference>
<evidence type="ECO:0000256" key="2">
    <source>
        <dbReference type="ARBA" id="ARBA00023065"/>
    </source>
</evidence>
<sequence length="622" mass="70831">VVVLFLNDSLSMVKANTEKLQSLVKEIMEMNVNIVPVGIGEYAKLSELNKMATKNGTARHFGDFESHETLGTAVIKGIEGKNIYEKYKDYFTTPYFIFFRDTLSYLTLLGLHFAICLSPSTIAFSRLEWAILVFFLGRVLMEVDQFISHKKAGMKACKLCRRRKRYGSSYQALNPLCPPSLSRLRVRLINTTSPLKAAKRPTQLLVYLLKRYLTVSPSGKIQTSSLLFLFTSGIPQVLGYLVIFWIPTLKCVGILKTNFEIDHPFRSSDTIASRTQTFKNIYGGHNNLNFKNSMVFRSNSLLMFFSWWNMATHLGWSLLGLADLDRLNSVDNSSVSLIHVLYSFFLIMAVILLVNMMIALLSNTYQQVQDNSLQEWSIKRAITVRTYSTYHPIPVPFNLLSVPLIVLWNLYRKCSCKTWCDTPASLEGRRVALNKVVEKLERRYFEKYGYEFPLTGGGKKIDHLVQENEGGRKLANQIVRQVFRPRGNKEEKLASGHRVLIQETGERRIAALGAVHESYDCHKMPGWDSGTVGYHVDDGKIFETGFHELGREVEGAMAYRGDLIACEVDFSGVLEGKVSVLFSLNGREVVRSSVGYAEEIYYFLSFHWDLKALQCSPRYVRK</sequence>
<dbReference type="PANTHER" id="PTHR10117">
    <property type="entry name" value="TRANSIENT RECEPTOR POTENTIAL CHANNEL"/>
    <property type="match status" value="1"/>
</dbReference>
<dbReference type="InterPro" id="IPR002035">
    <property type="entry name" value="VWF_A"/>
</dbReference>
<accession>A0AAU9WQA9</accession>
<feature type="transmembrane region" description="Helical" evidence="4">
    <location>
        <begin position="339"/>
        <end position="361"/>
    </location>
</feature>
<comment type="caution">
    <text evidence="6">The sequence shown here is derived from an EMBL/GenBank/DDBJ whole genome shotgun (WGS) entry which is preliminary data.</text>
</comment>
<keyword evidence="2" id="KW-0406">Ion transport</keyword>
<gene>
    <name evidence="6" type="ORF">PMEA_00009447</name>
</gene>
<name>A0AAU9WQA9_9CNID</name>
<reference evidence="6 7" key="1">
    <citation type="submission" date="2022-05" db="EMBL/GenBank/DDBJ databases">
        <authorList>
            <consortium name="Genoscope - CEA"/>
            <person name="William W."/>
        </authorList>
    </citation>
    <scope>NUCLEOTIDE SEQUENCE [LARGE SCALE GENOMIC DNA]</scope>
</reference>
<protein>
    <recommendedName>
        <fullName evidence="5">VWFA domain-containing protein</fullName>
    </recommendedName>
</protein>
<evidence type="ECO:0000313" key="7">
    <source>
        <dbReference type="Proteomes" id="UP001159428"/>
    </source>
</evidence>
<keyword evidence="4" id="KW-1133">Transmembrane helix</keyword>
<dbReference type="Proteomes" id="UP001159428">
    <property type="component" value="Unassembled WGS sequence"/>
</dbReference>
<evidence type="ECO:0000256" key="1">
    <source>
        <dbReference type="ARBA" id="ARBA00022448"/>
    </source>
</evidence>
<dbReference type="GO" id="GO:0070679">
    <property type="term" value="F:inositol 1,4,5 trisphosphate binding"/>
    <property type="evidence" value="ECO:0007669"/>
    <property type="project" value="TreeGrafter"/>
</dbReference>
<keyword evidence="4" id="KW-0812">Transmembrane</keyword>
<evidence type="ECO:0000313" key="6">
    <source>
        <dbReference type="EMBL" id="CAH3122206.1"/>
    </source>
</evidence>
<dbReference type="SUPFAM" id="SSF53300">
    <property type="entry name" value="vWA-like"/>
    <property type="match status" value="1"/>
</dbReference>
<dbReference type="GO" id="GO:0051480">
    <property type="term" value="P:regulation of cytosolic calcium ion concentration"/>
    <property type="evidence" value="ECO:0007669"/>
    <property type="project" value="TreeGrafter"/>
</dbReference>
<feature type="non-terminal residue" evidence="6">
    <location>
        <position position="622"/>
    </location>
</feature>
<keyword evidence="1" id="KW-0813">Transport</keyword>
<dbReference type="PROSITE" id="PS50234">
    <property type="entry name" value="VWFA"/>
    <property type="match status" value="1"/>
</dbReference>
<proteinExistence type="predicted"/>
<evidence type="ECO:0000259" key="5">
    <source>
        <dbReference type="PROSITE" id="PS50234"/>
    </source>
</evidence>
<organism evidence="6 7">
    <name type="scientific">Pocillopora meandrina</name>
    <dbReference type="NCBI Taxonomy" id="46732"/>
    <lineage>
        <taxon>Eukaryota</taxon>
        <taxon>Metazoa</taxon>
        <taxon>Cnidaria</taxon>
        <taxon>Anthozoa</taxon>
        <taxon>Hexacorallia</taxon>
        <taxon>Scleractinia</taxon>
        <taxon>Astrocoeniina</taxon>
        <taxon>Pocilloporidae</taxon>
        <taxon>Pocillopora</taxon>
    </lineage>
</organism>
<keyword evidence="3" id="KW-0407">Ion channel</keyword>
<dbReference type="InterPro" id="IPR002153">
    <property type="entry name" value="TRPC_channel"/>
</dbReference>
<keyword evidence="7" id="KW-1185">Reference proteome</keyword>
<dbReference type="InterPro" id="IPR043136">
    <property type="entry name" value="B30.2/SPRY_sf"/>
</dbReference>
<feature type="transmembrane region" description="Helical" evidence="4">
    <location>
        <begin position="226"/>
        <end position="246"/>
    </location>
</feature>
<dbReference type="EMBL" id="CALNXJ010000019">
    <property type="protein sequence ID" value="CAH3122206.1"/>
    <property type="molecule type" value="Genomic_DNA"/>
</dbReference>
<feature type="transmembrane region" description="Helical" evidence="4">
    <location>
        <begin position="301"/>
        <end position="319"/>
    </location>
</feature>
<dbReference type="InterPro" id="IPR036465">
    <property type="entry name" value="vWFA_dom_sf"/>
</dbReference>
<keyword evidence="4" id="KW-0472">Membrane</keyword>
<dbReference type="GO" id="GO:0015279">
    <property type="term" value="F:store-operated calcium channel activity"/>
    <property type="evidence" value="ECO:0007669"/>
    <property type="project" value="TreeGrafter"/>
</dbReference>
<dbReference type="GO" id="GO:0005886">
    <property type="term" value="C:plasma membrane"/>
    <property type="evidence" value="ECO:0007669"/>
    <property type="project" value="TreeGrafter"/>
</dbReference>
<dbReference type="AlphaFoldDB" id="A0AAU9WQA9"/>
<evidence type="ECO:0000256" key="3">
    <source>
        <dbReference type="ARBA" id="ARBA00023303"/>
    </source>
</evidence>
<dbReference type="PANTHER" id="PTHR10117:SF54">
    <property type="entry name" value="TRANSIENT RECEPTOR POTENTIAL-GAMMA PROTEIN"/>
    <property type="match status" value="1"/>
</dbReference>
<evidence type="ECO:0000256" key="4">
    <source>
        <dbReference type="SAM" id="Phobius"/>
    </source>
</evidence>
<dbReference type="GO" id="GO:0034703">
    <property type="term" value="C:cation channel complex"/>
    <property type="evidence" value="ECO:0007669"/>
    <property type="project" value="TreeGrafter"/>
</dbReference>
<feature type="non-terminal residue" evidence="6">
    <location>
        <position position="1"/>
    </location>
</feature>